<keyword evidence="3" id="KW-0732">Signal</keyword>
<dbReference type="InterPro" id="IPR009606">
    <property type="entry name" value="DEAL/Modifying_wall_lignin1/2"/>
</dbReference>
<dbReference type="InterPro" id="IPR052222">
    <property type="entry name" value="DESIGUAL"/>
</dbReference>
<comment type="subcellular location">
    <subcellularLocation>
        <location evidence="1">Endomembrane system</location>
        <topology evidence="1">Multi-pass membrane protein</topology>
    </subcellularLocation>
</comment>
<dbReference type="PANTHER" id="PTHR31769">
    <property type="entry name" value="OS07G0462200 PROTEIN-RELATED"/>
    <property type="match status" value="1"/>
</dbReference>
<accession>A0AAW2VY13</accession>
<dbReference type="AlphaFoldDB" id="A0AAW2VY13"/>
<protein>
    <submittedName>
        <fullName evidence="8">Uncharacterized protein</fullName>
    </submittedName>
</protein>
<feature type="transmembrane region" description="Helical" evidence="7">
    <location>
        <begin position="193"/>
        <end position="214"/>
    </location>
</feature>
<evidence type="ECO:0000256" key="6">
    <source>
        <dbReference type="ARBA" id="ARBA00029467"/>
    </source>
</evidence>
<reference evidence="8" key="1">
    <citation type="submission" date="2020-06" db="EMBL/GenBank/DDBJ databases">
        <authorList>
            <person name="Li T."/>
            <person name="Hu X."/>
            <person name="Zhang T."/>
            <person name="Song X."/>
            <person name="Zhang H."/>
            <person name="Dai N."/>
            <person name="Sheng W."/>
            <person name="Hou X."/>
            <person name="Wei L."/>
        </authorList>
    </citation>
    <scope>NUCLEOTIDE SEQUENCE</scope>
    <source>
        <strain evidence="8">KEN1</strain>
        <tissue evidence="8">Leaf</tissue>
    </source>
</reference>
<reference evidence="8" key="2">
    <citation type="journal article" date="2024" name="Plant">
        <title>Genomic evolution and insights into agronomic trait innovations of Sesamum species.</title>
        <authorList>
            <person name="Miao H."/>
            <person name="Wang L."/>
            <person name="Qu L."/>
            <person name="Liu H."/>
            <person name="Sun Y."/>
            <person name="Le M."/>
            <person name="Wang Q."/>
            <person name="Wei S."/>
            <person name="Zheng Y."/>
            <person name="Lin W."/>
            <person name="Duan Y."/>
            <person name="Cao H."/>
            <person name="Xiong S."/>
            <person name="Wang X."/>
            <person name="Wei L."/>
            <person name="Li C."/>
            <person name="Ma Q."/>
            <person name="Ju M."/>
            <person name="Zhao R."/>
            <person name="Li G."/>
            <person name="Mu C."/>
            <person name="Tian Q."/>
            <person name="Mei H."/>
            <person name="Zhang T."/>
            <person name="Gao T."/>
            <person name="Zhang H."/>
        </authorList>
    </citation>
    <scope>NUCLEOTIDE SEQUENCE</scope>
    <source>
        <strain evidence="8">KEN1</strain>
    </source>
</reference>
<evidence type="ECO:0000256" key="1">
    <source>
        <dbReference type="ARBA" id="ARBA00004127"/>
    </source>
</evidence>
<organism evidence="8">
    <name type="scientific">Sesamum latifolium</name>
    <dbReference type="NCBI Taxonomy" id="2727402"/>
    <lineage>
        <taxon>Eukaryota</taxon>
        <taxon>Viridiplantae</taxon>
        <taxon>Streptophyta</taxon>
        <taxon>Embryophyta</taxon>
        <taxon>Tracheophyta</taxon>
        <taxon>Spermatophyta</taxon>
        <taxon>Magnoliopsida</taxon>
        <taxon>eudicotyledons</taxon>
        <taxon>Gunneridae</taxon>
        <taxon>Pentapetalae</taxon>
        <taxon>asterids</taxon>
        <taxon>lamiids</taxon>
        <taxon>Lamiales</taxon>
        <taxon>Pedaliaceae</taxon>
        <taxon>Sesamum</taxon>
    </lineage>
</organism>
<dbReference type="Pfam" id="PF06749">
    <property type="entry name" value="DUF1218"/>
    <property type="match status" value="1"/>
</dbReference>
<evidence type="ECO:0000313" key="8">
    <source>
        <dbReference type="EMBL" id="KAL0433958.1"/>
    </source>
</evidence>
<evidence type="ECO:0000256" key="7">
    <source>
        <dbReference type="SAM" id="Phobius"/>
    </source>
</evidence>
<gene>
    <name evidence="8" type="ORF">Slati_2730100</name>
</gene>
<comment type="caution">
    <text evidence="8">The sequence shown here is derived from an EMBL/GenBank/DDBJ whole genome shotgun (WGS) entry which is preliminary data.</text>
</comment>
<evidence type="ECO:0000256" key="2">
    <source>
        <dbReference type="ARBA" id="ARBA00022692"/>
    </source>
</evidence>
<dbReference type="GO" id="GO:0012505">
    <property type="term" value="C:endomembrane system"/>
    <property type="evidence" value="ECO:0007669"/>
    <property type="project" value="UniProtKB-SubCell"/>
</dbReference>
<proteinExistence type="inferred from homology"/>
<dbReference type="EMBL" id="JACGWN010000009">
    <property type="protein sequence ID" value="KAL0433958.1"/>
    <property type="molecule type" value="Genomic_DNA"/>
</dbReference>
<feature type="transmembrane region" description="Helical" evidence="7">
    <location>
        <begin position="148"/>
        <end position="172"/>
    </location>
</feature>
<evidence type="ECO:0000256" key="5">
    <source>
        <dbReference type="ARBA" id="ARBA00023136"/>
    </source>
</evidence>
<sequence>MLSSLIIASNQTLPVPSARARPVMAVTHADLAPAPKPTHLGSKPGAFLMVLCILLGLFCFILCLVAESARSELKWTSSDDGRGRASQCAYTGSGKLPLLSATAAFLALAMAMVVQHTYLLLAVSESDALIEMSWDLDSVFAKNLTRQVGFFFVATWISFAVGEILLLIGLSVESGHLKNWATPRPTCLTVRQGMFTAAGVLGLVTVFLASGLYITALRAERHFQDREIRRREAWEASVMYASPPRSPERTTIRAAPSEPFGKTRSECSYIVPLFEPLTSTQLLSESKECLSNS</sequence>
<keyword evidence="2 7" id="KW-0812">Transmembrane</keyword>
<evidence type="ECO:0000256" key="4">
    <source>
        <dbReference type="ARBA" id="ARBA00022989"/>
    </source>
</evidence>
<comment type="similarity">
    <text evidence="6">Belongs to the DESIGUAL family.</text>
</comment>
<name>A0AAW2VY13_9LAMI</name>
<evidence type="ECO:0000256" key="3">
    <source>
        <dbReference type="ARBA" id="ARBA00022729"/>
    </source>
</evidence>
<feature type="transmembrane region" description="Helical" evidence="7">
    <location>
        <begin position="44"/>
        <end position="66"/>
    </location>
</feature>
<keyword evidence="5 7" id="KW-0472">Membrane</keyword>
<keyword evidence="4 7" id="KW-1133">Transmembrane helix</keyword>